<gene>
    <name evidence="2" type="ORF">NCTC12026_01467</name>
</gene>
<dbReference type="PANTHER" id="PTHR43792:SF1">
    <property type="entry name" value="N-ACETYLTRANSFERASE DOMAIN-CONTAINING PROTEIN"/>
    <property type="match status" value="1"/>
</dbReference>
<name>A0A379G237_9GAMM</name>
<evidence type="ECO:0000259" key="1">
    <source>
        <dbReference type="PROSITE" id="PS51186"/>
    </source>
</evidence>
<dbReference type="Proteomes" id="UP000255129">
    <property type="component" value="Unassembled WGS sequence"/>
</dbReference>
<keyword evidence="2" id="KW-0418">Kinase</keyword>
<reference evidence="2 3" key="1">
    <citation type="submission" date="2018-06" db="EMBL/GenBank/DDBJ databases">
        <authorList>
            <consortium name="Pathogen Informatics"/>
            <person name="Doyle S."/>
        </authorList>
    </citation>
    <scope>NUCLEOTIDE SEQUENCE [LARGE SCALE GENOMIC DNA]</scope>
    <source>
        <strain evidence="2 3">NCTC12026</strain>
    </source>
</reference>
<evidence type="ECO:0000313" key="2">
    <source>
        <dbReference type="EMBL" id="SUC35089.1"/>
    </source>
</evidence>
<dbReference type="GeneID" id="93420771"/>
<dbReference type="GO" id="GO:0016747">
    <property type="term" value="F:acyltransferase activity, transferring groups other than amino-acyl groups"/>
    <property type="evidence" value="ECO:0007669"/>
    <property type="project" value="InterPro"/>
</dbReference>
<dbReference type="PROSITE" id="PS51186">
    <property type="entry name" value="GNAT"/>
    <property type="match status" value="1"/>
</dbReference>
<dbReference type="InterPro" id="IPR051531">
    <property type="entry name" value="N-acetyltransferase"/>
</dbReference>
<proteinExistence type="predicted"/>
<dbReference type="GO" id="GO:0016301">
    <property type="term" value="F:kinase activity"/>
    <property type="evidence" value="ECO:0007669"/>
    <property type="project" value="UniProtKB-KW"/>
</dbReference>
<organism evidence="2 3">
    <name type="scientific">Providencia rustigianii</name>
    <dbReference type="NCBI Taxonomy" id="158850"/>
    <lineage>
        <taxon>Bacteria</taxon>
        <taxon>Pseudomonadati</taxon>
        <taxon>Pseudomonadota</taxon>
        <taxon>Gammaproteobacteria</taxon>
        <taxon>Enterobacterales</taxon>
        <taxon>Morganellaceae</taxon>
        <taxon>Providencia</taxon>
    </lineage>
</organism>
<dbReference type="EMBL" id="UGUA01000002">
    <property type="protein sequence ID" value="SUC35089.1"/>
    <property type="molecule type" value="Genomic_DNA"/>
</dbReference>
<evidence type="ECO:0000313" key="3">
    <source>
        <dbReference type="Proteomes" id="UP000255129"/>
    </source>
</evidence>
<accession>A0A379G237</accession>
<dbReference type="PANTHER" id="PTHR43792">
    <property type="entry name" value="GNAT FAMILY, PUTATIVE (AFU_ORTHOLOGUE AFUA_3G00765)-RELATED-RELATED"/>
    <property type="match status" value="1"/>
</dbReference>
<keyword evidence="2" id="KW-0808">Transferase</keyword>
<dbReference type="InterPro" id="IPR000182">
    <property type="entry name" value="GNAT_dom"/>
</dbReference>
<dbReference type="SUPFAM" id="SSF55729">
    <property type="entry name" value="Acyl-CoA N-acyltransferases (Nat)"/>
    <property type="match status" value="1"/>
</dbReference>
<feature type="domain" description="N-acetyltransferase" evidence="1">
    <location>
        <begin position="11"/>
        <end position="180"/>
    </location>
</feature>
<protein>
    <submittedName>
        <fullName evidence="2">Anhydro-N-acetylmuramic acid kinase</fullName>
    </submittedName>
</protein>
<dbReference type="AlphaFoldDB" id="A0A379G237"/>
<dbReference type="Gene3D" id="3.40.630.30">
    <property type="match status" value="1"/>
</dbReference>
<sequence length="181" mass="20914">MKIYKLETSRLRLSGWEQNDINSLYELNSSADVMRYFPSILNKEQNAQFLTTVMDKFAEQGGWGLWKIELKESGEFIGFVGLNIPTAQLPFSPCVELGWRLLPKFWRYGYTTEAAREVIKFAFEQLHLDELVAFTTVTNTPSEGVMKKLGMTKDTSNFMHPLLPHDHPLAEHVLYRLKKPL</sequence>
<dbReference type="Pfam" id="PF13302">
    <property type="entry name" value="Acetyltransf_3"/>
    <property type="match status" value="1"/>
</dbReference>
<dbReference type="RefSeq" id="WP_006813524.1">
    <property type="nucleotide sequence ID" value="NZ_CABLCG010000078.1"/>
</dbReference>
<dbReference type="InterPro" id="IPR016181">
    <property type="entry name" value="Acyl_CoA_acyltransferase"/>
</dbReference>